<dbReference type="FunFam" id="3.30.365.10:FF:000002">
    <property type="entry name" value="Xanthine dehydrogenase oxidase"/>
    <property type="match status" value="1"/>
</dbReference>
<evidence type="ECO:0000256" key="1">
    <source>
        <dbReference type="ARBA" id="ARBA00001974"/>
    </source>
</evidence>
<dbReference type="Gene3D" id="3.10.20.30">
    <property type="match status" value="1"/>
</dbReference>
<dbReference type="PROSITE" id="PS51085">
    <property type="entry name" value="2FE2S_FER_2"/>
    <property type="match status" value="1"/>
</dbReference>
<feature type="binding site" evidence="15">
    <location>
        <position position="896"/>
    </location>
    <ligand>
        <name>Mo-molybdopterin</name>
        <dbReference type="ChEBI" id="CHEBI:71302"/>
    </ligand>
    <ligandPart>
        <name>Mo</name>
        <dbReference type="ChEBI" id="CHEBI:28685"/>
    </ligandPart>
</feature>
<dbReference type="Pfam" id="PF02738">
    <property type="entry name" value="MoCoBD_1"/>
    <property type="match status" value="1"/>
</dbReference>
<dbReference type="Pfam" id="PF00111">
    <property type="entry name" value="Fer2"/>
    <property type="match status" value="1"/>
</dbReference>
<dbReference type="Proteomes" id="UP001318040">
    <property type="component" value="Chromosome 52"/>
</dbReference>
<dbReference type="GO" id="GO:0051537">
    <property type="term" value="F:2 iron, 2 sulfur cluster binding"/>
    <property type="evidence" value="ECO:0007669"/>
    <property type="project" value="UniProtKB-KW"/>
</dbReference>
<keyword evidence="5 15" id="KW-0001">2Fe-2S</keyword>
<keyword evidence="10 15" id="KW-0411">Iron-sulfur</keyword>
<evidence type="ECO:0000256" key="6">
    <source>
        <dbReference type="ARBA" id="ARBA00022723"/>
    </source>
</evidence>
<proteinExistence type="inferred from homology"/>
<evidence type="ECO:0000259" key="17">
    <source>
        <dbReference type="PROSITE" id="PS51387"/>
    </source>
</evidence>
<keyword evidence="8" id="KW-0560">Oxidoreductase</keyword>
<keyword evidence="3 15" id="KW-0500">Molybdenum</keyword>
<evidence type="ECO:0000256" key="10">
    <source>
        <dbReference type="ARBA" id="ARBA00023014"/>
    </source>
</evidence>
<evidence type="ECO:0000256" key="3">
    <source>
        <dbReference type="ARBA" id="ARBA00022505"/>
    </source>
</evidence>
<keyword evidence="11" id="KW-0520">NAD</keyword>
<dbReference type="InterPro" id="IPR036884">
    <property type="entry name" value="2Fe-2S-bd_dom_sf"/>
</dbReference>
<evidence type="ECO:0000256" key="12">
    <source>
        <dbReference type="ARBA" id="ARBA00034078"/>
    </source>
</evidence>
<organism evidence="18 20">
    <name type="scientific">Petromyzon marinus</name>
    <name type="common">Sea lamprey</name>
    <dbReference type="NCBI Taxonomy" id="7757"/>
    <lineage>
        <taxon>Eukaryota</taxon>
        <taxon>Metazoa</taxon>
        <taxon>Chordata</taxon>
        <taxon>Craniata</taxon>
        <taxon>Vertebrata</taxon>
        <taxon>Cyclostomata</taxon>
        <taxon>Hyperoartia</taxon>
        <taxon>Petromyzontiformes</taxon>
        <taxon>Petromyzontidae</taxon>
        <taxon>Petromyzon</taxon>
    </lineage>
</organism>
<feature type="binding site" evidence="15">
    <location>
        <position position="86"/>
    </location>
    <ligand>
        <name>[2Fe-2S] cluster</name>
        <dbReference type="ChEBI" id="CHEBI:190135"/>
        <label>1</label>
    </ligand>
</feature>
<dbReference type="GO" id="GO:0071949">
    <property type="term" value="F:FAD binding"/>
    <property type="evidence" value="ECO:0007669"/>
    <property type="project" value="InterPro"/>
</dbReference>
<evidence type="ECO:0000256" key="13">
    <source>
        <dbReference type="PIRSR" id="PIRSR000127-1"/>
    </source>
</evidence>
<dbReference type="RefSeq" id="XP_032829810.1">
    <property type="nucleotide sequence ID" value="XM_032973919.1"/>
</dbReference>
<dbReference type="Pfam" id="PF01315">
    <property type="entry name" value="Ald_Xan_dh_C"/>
    <property type="match status" value="1"/>
</dbReference>
<protein>
    <submittedName>
        <fullName evidence="19 20">Xanthine dehydrogenase-like</fullName>
    </submittedName>
</protein>
<dbReference type="SUPFAM" id="SSF56176">
    <property type="entry name" value="FAD-binding/transporter-associated domain-like"/>
    <property type="match status" value="1"/>
</dbReference>
<dbReference type="Gene3D" id="3.30.465.10">
    <property type="match status" value="1"/>
</dbReference>
<dbReference type="InterPro" id="IPR005107">
    <property type="entry name" value="CO_DH_flav_C"/>
</dbReference>
<dbReference type="Pfam" id="PF20256">
    <property type="entry name" value="MoCoBD_2"/>
    <property type="match status" value="1"/>
</dbReference>
<evidence type="ECO:0000256" key="9">
    <source>
        <dbReference type="ARBA" id="ARBA00023004"/>
    </source>
</evidence>
<dbReference type="InterPro" id="IPR036010">
    <property type="entry name" value="2Fe-2S_ferredoxin-like_sf"/>
</dbReference>
<dbReference type="SUPFAM" id="SSF56003">
    <property type="entry name" value="Molybdenum cofactor-binding domain"/>
    <property type="match status" value="1"/>
</dbReference>
<dbReference type="FunFam" id="3.30.365.10:FF:000001">
    <property type="entry name" value="Xanthine dehydrogenase oxidase"/>
    <property type="match status" value="1"/>
</dbReference>
<dbReference type="Pfam" id="PF03450">
    <property type="entry name" value="CO_deh_flav_C"/>
    <property type="match status" value="1"/>
</dbReference>
<dbReference type="FunFam" id="3.30.390.50:FF:000003">
    <property type="entry name" value="Aldehyde oxidase1"/>
    <property type="match status" value="1"/>
</dbReference>
<feature type="binding site" evidence="15">
    <location>
        <position position="1061"/>
    </location>
    <ligand>
        <name>Mo-molybdopterin</name>
        <dbReference type="ChEBI" id="CHEBI:71302"/>
    </ligand>
    <ligandPart>
        <name>Mo</name>
        <dbReference type="ChEBI" id="CHEBI:28685"/>
    </ligandPart>
</feature>
<dbReference type="CDD" id="cd00207">
    <property type="entry name" value="fer2"/>
    <property type="match status" value="1"/>
</dbReference>
<dbReference type="SUPFAM" id="SSF54665">
    <property type="entry name" value="CO dehydrogenase molybdoprotein N-domain-like"/>
    <property type="match status" value="1"/>
</dbReference>
<dbReference type="InterPro" id="IPR037165">
    <property type="entry name" value="AldOxase/xan_DH_Mopterin-bd_sf"/>
</dbReference>
<dbReference type="InterPro" id="IPR000674">
    <property type="entry name" value="Ald_Oxase/Xan_DH_a/b"/>
</dbReference>
<accession>A0AAJ7U4X9</accession>
<evidence type="ECO:0000256" key="15">
    <source>
        <dbReference type="PIRSR" id="PIRSR000127-3"/>
    </source>
</evidence>
<dbReference type="RefSeq" id="XP_032829809.1">
    <property type="nucleotide sequence ID" value="XM_032973918.1"/>
</dbReference>
<dbReference type="InterPro" id="IPR046867">
    <property type="entry name" value="AldOxase/xan_DH_MoCoBD2"/>
</dbReference>
<evidence type="ECO:0000313" key="19">
    <source>
        <dbReference type="RefSeq" id="XP_032829809.1"/>
    </source>
</evidence>
<keyword evidence="9 15" id="KW-0408">Iron</keyword>
<feature type="binding site" evidence="15">
    <location>
        <position position="162"/>
    </location>
    <ligand>
        <name>[2Fe-2S] cluster</name>
        <dbReference type="ChEBI" id="CHEBI:190135"/>
        <label>2</label>
    </ligand>
</feature>
<comment type="cofactor">
    <cofactor evidence="15">
        <name>[2Fe-2S] cluster</name>
        <dbReference type="ChEBI" id="CHEBI:190135"/>
    </cofactor>
    <text evidence="15">Binds 2 [2Fe-2S] clusters.</text>
</comment>
<dbReference type="InterPro" id="IPR002888">
    <property type="entry name" value="2Fe-2S-bd"/>
</dbReference>
<evidence type="ECO:0000256" key="11">
    <source>
        <dbReference type="ARBA" id="ARBA00023027"/>
    </source>
</evidence>
<feature type="binding site" evidence="15">
    <location>
        <position position="164"/>
    </location>
    <ligand>
        <name>[2Fe-2S] cluster</name>
        <dbReference type="ChEBI" id="CHEBI:190135"/>
        <label>2</label>
    </ligand>
</feature>
<dbReference type="SMART" id="SM01092">
    <property type="entry name" value="CO_deh_flav_C"/>
    <property type="match status" value="1"/>
</dbReference>
<evidence type="ECO:0000256" key="7">
    <source>
        <dbReference type="ARBA" id="ARBA00022827"/>
    </source>
</evidence>
<keyword evidence="7 14" id="KW-0274">FAD</keyword>
<dbReference type="PANTHER" id="PTHR45444:SF3">
    <property type="entry name" value="XANTHINE DEHYDROGENASE"/>
    <property type="match status" value="1"/>
</dbReference>
<dbReference type="PROSITE" id="PS51387">
    <property type="entry name" value="FAD_PCMH"/>
    <property type="match status" value="1"/>
</dbReference>
<dbReference type="Pfam" id="PF00941">
    <property type="entry name" value="FAD_binding_5"/>
    <property type="match status" value="1"/>
</dbReference>
<dbReference type="PANTHER" id="PTHR45444">
    <property type="entry name" value="XANTHINE DEHYDROGENASE"/>
    <property type="match status" value="1"/>
</dbReference>
<feature type="binding site" evidence="15">
    <location>
        <position position="130"/>
    </location>
    <ligand>
        <name>[2Fe-2S] cluster</name>
        <dbReference type="ChEBI" id="CHEBI:190135"/>
        <label>2</label>
    </ligand>
</feature>
<dbReference type="InterPro" id="IPR016169">
    <property type="entry name" value="FAD-bd_PCMH_sub2"/>
</dbReference>
<dbReference type="Gene3D" id="1.10.150.120">
    <property type="entry name" value="[2Fe-2S]-binding domain"/>
    <property type="match status" value="1"/>
</dbReference>
<dbReference type="Gene3D" id="3.30.365.10">
    <property type="entry name" value="Aldehyde oxidase/xanthine dehydrogenase, molybdopterin binding domain"/>
    <property type="match status" value="4"/>
</dbReference>
<dbReference type="GO" id="GO:0016491">
    <property type="term" value="F:oxidoreductase activity"/>
    <property type="evidence" value="ECO:0007669"/>
    <property type="project" value="UniProtKB-KW"/>
</dbReference>
<evidence type="ECO:0000313" key="20">
    <source>
        <dbReference type="RefSeq" id="XP_032829810.1"/>
    </source>
</evidence>
<dbReference type="Pfam" id="PF01799">
    <property type="entry name" value="Fer2_2"/>
    <property type="match status" value="1"/>
</dbReference>
<dbReference type="KEGG" id="pmrn:116953590"/>
<dbReference type="SUPFAM" id="SSF47741">
    <property type="entry name" value="CO dehydrogenase ISP C-domain like"/>
    <property type="match status" value="1"/>
</dbReference>
<dbReference type="PIRSF" id="PIRSF000127">
    <property type="entry name" value="Xanthine_DH"/>
    <property type="match status" value="1"/>
</dbReference>
<dbReference type="InterPro" id="IPR008274">
    <property type="entry name" value="AldOxase/xan_DH_MoCoBD1"/>
</dbReference>
<comment type="cofactor">
    <cofactor evidence="12">
        <name>[2Fe-2S] cluster</name>
        <dbReference type="ChEBI" id="CHEBI:190135"/>
    </cofactor>
</comment>
<comment type="cofactor">
    <cofactor evidence="1 14">
        <name>FAD</name>
        <dbReference type="ChEBI" id="CHEBI:57692"/>
    </cofactor>
</comment>
<evidence type="ECO:0000256" key="14">
    <source>
        <dbReference type="PIRSR" id="PIRSR000127-2"/>
    </source>
</evidence>
<feature type="binding site" evidence="15">
    <location>
        <position position="63"/>
    </location>
    <ligand>
        <name>[2Fe-2S] cluster</name>
        <dbReference type="ChEBI" id="CHEBI:190135"/>
        <label>1</label>
    </ligand>
</feature>
<gene>
    <name evidence="19 20" type="primary">LOC116953590</name>
</gene>
<keyword evidence="4" id="KW-0285">Flavoprotein</keyword>
<feature type="active site" description="Proton acceptor" evidence="13">
    <location>
        <position position="1237"/>
    </location>
</feature>
<dbReference type="SUPFAM" id="SSF54292">
    <property type="entry name" value="2Fe-2S ferredoxin-like"/>
    <property type="match status" value="1"/>
</dbReference>
<dbReference type="InterPro" id="IPR016208">
    <property type="entry name" value="Ald_Oxase/xanthine_DH-like"/>
</dbReference>
<dbReference type="SUPFAM" id="SSF55447">
    <property type="entry name" value="CO dehydrogenase flavoprotein C-terminal domain-like"/>
    <property type="match status" value="1"/>
</dbReference>
<evidence type="ECO:0000256" key="5">
    <source>
        <dbReference type="ARBA" id="ARBA00022714"/>
    </source>
</evidence>
<dbReference type="InterPro" id="IPR016166">
    <property type="entry name" value="FAD-bd_PCMH"/>
</dbReference>
<dbReference type="SMART" id="SM01008">
    <property type="entry name" value="Ald_Xan_dh_C"/>
    <property type="match status" value="1"/>
</dbReference>
<evidence type="ECO:0000256" key="4">
    <source>
        <dbReference type="ARBA" id="ARBA00022630"/>
    </source>
</evidence>
<dbReference type="InterPro" id="IPR012675">
    <property type="entry name" value="Beta-grasp_dom_sf"/>
</dbReference>
<feature type="binding site" evidence="15">
    <location>
        <position position="55"/>
    </location>
    <ligand>
        <name>[2Fe-2S] cluster</name>
        <dbReference type="ChEBI" id="CHEBI:190135"/>
        <label>1</label>
    </ligand>
</feature>
<evidence type="ECO:0000259" key="16">
    <source>
        <dbReference type="PROSITE" id="PS51085"/>
    </source>
</evidence>
<feature type="binding site" evidence="15">
    <location>
        <position position="753"/>
    </location>
    <ligand>
        <name>Mo-molybdopterin</name>
        <dbReference type="ChEBI" id="CHEBI:71302"/>
    </ligand>
    <ligandPart>
        <name>Mo</name>
        <dbReference type="ChEBI" id="CHEBI:28685"/>
    </ligandPart>
</feature>
<dbReference type="InterPro" id="IPR036683">
    <property type="entry name" value="CO_DH_flav_C_dom_sf"/>
</dbReference>
<dbReference type="InterPro" id="IPR036856">
    <property type="entry name" value="Ald_Oxase/Xan_DH_a/b_sf"/>
</dbReference>
<feature type="domain" description="2Fe-2S ferredoxin-type" evidence="16">
    <location>
        <begin position="16"/>
        <end position="104"/>
    </location>
</feature>
<comment type="cofactor">
    <cofactor evidence="15">
        <name>Mo-molybdopterin</name>
        <dbReference type="ChEBI" id="CHEBI:71302"/>
    </cofactor>
    <text evidence="15">Binds 1 Mo-molybdopterin (Mo-MPT) cofactor per subunit.</text>
</comment>
<sequence>MPPSPPASSQGTSGPAALHLTVNGKDYTVENPDPRTTLSEFLRGTLRLSGTKVMCHEGGCGCCVVTVQYADPLQPDKVLTESINSCLAPLCSLDGHHVITVEGVGMVRARGLHPVQQRLVDHHGIQCGYCSPGFVMQMYSLLASNPAPSQQEVEDVFDGNICRCTGYRPILDAMKSFAKDGKAPLSPSCLDIEDLKFCPKNGRPCRGDHSCSSGEATAAAAGPVHLFAAADVKWFRPTSLTELLVAVEQLSGQSVKLVRGDTGKGVYKTDGPFQAYVDVKGVAELFAVSLEATGLRVGSSVSLNKLIGSLREHADQSESFAATAEHLSKVANQSVRNAGGWAGNLMMKHAHRDFVSDVFVVLEAAGTKIRISDVSSEAYLDLVQFLSKDMKGKVIVGMEIPKLTPGEVFKSFKVMMRAQNAHAYVSAGFRAKIVAGDGGQRVVTAASLVYGGVAPGFVHAERAERFLLGKDVSSAATLQGVLLELAAELKPDSDPVAASPQYRKSLALSLFYKFYLSIAGDHAVSPRNRSACHGLGRPVSSGEQTYDTQPADYPLTQPIAKLEASLQASGEAEFVNDIPAMAGELYAVFAQSSVPSAKLISIDSAAALAIPGAVRVITAADIPAGGRNSTMPSQFLQEEIFCSSEVLYSGQSIALCVAESRGAAEAMAKAVSATYADQRAPVLTVDDAIAAGSLWPSPADDLVVGDAEAALAKSARVIEGDIRAGDQYHFYMETQVCRCVPTDVGLEVQASHQWLDLAQQGIAEAVGLRAKDVTVTAKRLGGGYGGKALGANTVACATAVAAFVLNRPVRCSLSLHNDMEMLGKRHRYIVKYKVGVTEEGLLNGVLITYYCDNGCANNDNEVGQCFGFSDNVYKCANWHLIPVALKTNTPSHQWCRSPGSITNIFVMETIMEQIGQELGKDPVEVRRLNLYSKGNVTPLGYLLPYCSIRQLYADLLTSAAVRERQADIAKFNADNRWKKRGLAVVPMKYNLSWNWCHFLCTVAVYAQDGTITITHGGIEMGQGINTKVAQVCAFELGVPVDIVSVRPTTTLCSPNAQATGGSVSSEINCMGIQKCCEMLKDRMKDVKASLPPDTPWKDLVSACFKKTVNLTAQYWVWPDATSTEPHYNSYGATATEAELDVLTGEHVLRRVDILFDCGQSMNPAIDVGQVEGAFTMGLGYWLTERLIYHPTSGQLLTNGTWEYKPPSSKDIPVDFRVHLLKDAPNPAGVLRSKASGEPPQCMSCSALLAVKHAVQAARAEIARNDYFPLHGPATVDQVQQCCLVDPKQFTL</sequence>
<feature type="binding site" evidence="14">
    <location>
        <position position="413"/>
    </location>
    <ligand>
        <name>FAD</name>
        <dbReference type="ChEBI" id="CHEBI:57692"/>
    </ligand>
</feature>
<dbReference type="Gene3D" id="3.30.390.50">
    <property type="entry name" value="CO dehydrogenase flavoprotein, C-terminal domain"/>
    <property type="match status" value="1"/>
</dbReference>
<name>A0AAJ7U4X9_PETMA</name>
<dbReference type="FunFam" id="3.10.20.30:FF:000012">
    <property type="entry name" value="Xanthine dehydrogenase/oxidase"/>
    <property type="match status" value="1"/>
</dbReference>
<dbReference type="InterPro" id="IPR001041">
    <property type="entry name" value="2Fe-2S_ferredoxin-type"/>
</dbReference>
<dbReference type="Gene3D" id="3.90.1170.50">
    <property type="entry name" value="Aldehyde oxidase/xanthine dehydrogenase, a/b hammerhead"/>
    <property type="match status" value="1"/>
</dbReference>
<evidence type="ECO:0000313" key="18">
    <source>
        <dbReference type="Proteomes" id="UP001318040"/>
    </source>
</evidence>
<dbReference type="GO" id="GO:0005506">
    <property type="term" value="F:iron ion binding"/>
    <property type="evidence" value="ECO:0007669"/>
    <property type="project" value="InterPro"/>
</dbReference>
<evidence type="ECO:0000256" key="2">
    <source>
        <dbReference type="ARBA" id="ARBA00006849"/>
    </source>
</evidence>
<feature type="domain" description="FAD-binding PCMH-type" evidence="17">
    <location>
        <begin position="227"/>
        <end position="405"/>
    </location>
</feature>
<comment type="similarity">
    <text evidence="2">Belongs to the xanthine dehydrogenase family.</text>
</comment>
<evidence type="ECO:0000256" key="8">
    <source>
        <dbReference type="ARBA" id="ARBA00023002"/>
    </source>
</evidence>
<dbReference type="InterPro" id="IPR036318">
    <property type="entry name" value="FAD-bd_PCMH-like_sf"/>
</dbReference>
<keyword evidence="6 15" id="KW-0479">Metal-binding</keyword>
<feature type="binding site" evidence="15">
    <location>
        <position position="60"/>
    </location>
    <ligand>
        <name>[2Fe-2S] cluster</name>
        <dbReference type="ChEBI" id="CHEBI:190135"/>
        <label>1</label>
    </ligand>
</feature>
<keyword evidence="18" id="KW-1185">Reference proteome</keyword>
<reference evidence="19 20" key="1">
    <citation type="submission" date="2025-04" db="UniProtKB">
        <authorList>
            <consortium name="RefSeq"/>
        </authorList>
    </citation>
    <scope>IDENTIFICATION</scope>
    <source>
        <tissue evidence="19 20">Sperm</tissue>
    </source>
</reference>
<feature type="binding site" evidence="15">
    <location>
        <position position="127"/>
    </location>
    <ligand>
        <name>[2Fe-2S] cluster</name>
        <dbReference type="ChEBI" id="CHEBI:190135"/>
        <label>2</label>
    </ligand>
</feature>
<dbReference type="InterPro" id="IPR002346">
    <property type="entry name" value="Mopterin_DH_FAD-bd"/>
</dbReference>
<feature type="binding site" evidence="14">
    <location>
        <position position="353"/>
    </location>
    <ligand>
        <name>FAD</name>
        <dbReference type="ChEBI" id="CHEBI:57692"/>
    </ligand>
</feature>